<gene>
    <name evidence="3" type="ORF">BQ4739_LOCUS16010</name>
</gene>
<organism evidence="3 4">
    <name type="scientific">Tetradesmus obliquus</name>
    <name type="common">Green alga</name>
    <name type="synonym">Acutodesmus obliquus</name>
    <dbReference type="NCBI Taxonomy" id="3088"/>
    <lineage>
        <taxon>Eukaryota</taxon>
        <taxon>Viridiplantae</taxon>
        <taxon>Chlorophyta</taxon>
        <taxon>core chlorophytes</taxon>
        <taxon>Chlorophyceae</taxon>
        <taxon>CS clade</taxon>
        <taxon>Sphaeropleales</taxon>
        <taxon>Scenedesmaceae</taxon>
        <taxon>Tetradesmus</taxon>
    </lineage>
</organism>
<evidence type="ECO:0000313" key="3">
    <source>
        <dbReference type="EMBL" id="SZX75736.1"/>
    </source>
</evidence>
<accession>A0A383WG63</accession>
<keyword evidence="2" id="KW-0732">Signal</keyword>
<feature type="compositionally biased region" description="Pro residues" evidence="1">
    <location>
        <begin position="619"/>
        <end position="653"/>
    </location>
</feature>
<keyword evidence="4" id="KW-1185">Reference proteome</keyword>
<dbReference type="SUPFAM" id="SSF49899">
    <property type="entry name" value="Concanavalin A-like lectins/glucanases"/>
    <property type="match status" value="1"/>
</dbReference>
<feature type="region of interest" description="Disordered" evidence="1">
    <location>
        <begin position="617"/>
        <end position="655"/>
    </location>
</feature>
<feature type="chain" id="PRO_5016905159" description="GH16 domain-containing protein" evidence="2">
    <location>
        <begin position="18"/>
        <end position="890"/>
    </location>
</feature>
<reference evidence="3 4" key="1">
    <citation type="submission" date="2016-10" db="EMBL/GenBank/DDBJ databases">
        <authorList>
            <person name="Cai Z."/>
        </authorList>
    </citation>
    <scope>NUCLEOTIDE SEQUENCE [LARGE SCALE GENOMIC DNA]</scope>
</reference>
<dbReference type="Gene3D" id="2.60.120.200">
    <property type="match status" value="1"/>
</dbReference>
<evidence type="ECO:0000256" key="1">
    <source>
        <dbReference type="SAM" id="MobiDB-lite"/>
    </source>
</evidence>
<evidence type="ECO:0008006" key="5">
    <source>
        <dbReference type="Google" id="ProtNLM"/>
    </source>
</evidence>
<feature type="signal peptide" evidence="2">
    <location>
        <begin position="1"/>
        <end position="17"/>
    </location>
</feature>
<dbReference type="EMBL" id="FNXT01001239">
    <property type="protein sequence ID" value="SZX75736.1"/>
    <property type="molecule type" value="Genomic_DNA"/>
</dbReference>
<dbReference type="Proteomes" id="UP000256970">
    <property type="component" value="Unassembled WGS sequence"/>
</dbReference>
<evidence type="ECO:0000256" key="2">
    <source>
        <dbReference type="SAM" id="SignalP"/>
    </source>
</evidence>
<evidence type="ECO:0000313" key="4">
    <source>
        <dbReference type="Proteomes" id="UP000256970"/>
    </source>
</evidence>
<name>A0A383WG63_TETOB</name>
<protein>
    <recommendedName>
        <fullName evidence="5">GH16 domain-containing protein</fullName>
    </recommendedName>
</protein>
<dbReference type="InterPro" id="IPR013320">
    <property type="entry name" value="ConA-like_dom_sf"/>
</dbReference>
<proteinExistence type="predicted"/>
<dbReference type="AlphaFoldDB" id="A0A383WG63"/>
<sequence length="890" mass="94654">MWPLLLLALSLCRGTGGNAVQARQLRQSSGLAACKGPAFEWPPESGYCWTTSSSSSSSSSLQQQVAPGITGAAVQPADAEAGQLKVIVKMGKQASAAAAVQLKNSMGYGDYVWRIDSSAAMASANLVAVAFVHAGTTRRFNVSFSPYSQQQQQQQQQQGTAAAAAAAAAAAQSVQRLVQPLQLSSQQPADLASRTGHITQRLRWSDGDEMDPAPHIHFESYSDDGLLLATWKVQKSAPQALPFTVPRVQLSFRMQHQHLQQQQQQQQQQHSTPQLLLSCFSFCPADQQQDCSVPLGQKPRCRVPVAAAAVAAAAATGRRRSGSGSSDCRPSFAIIPGSSRSGGAAQQAGIGANTQQEVAAAAAAAKAAAPKRSPPPLRQALACPGSSIEWPAGSRYCWAARDSAGALQHPGPNVFSSSNVAVANGQLSLRVVKSGKGKSAKSSSAEVALDRSLGHGTYVFEIDSNPSLLHQNLVGAALILQDDQRDFKVAEMSRWGVPDIPNTQYVVQPYQTNPPHRFNVSQARVSHRLRWSGSSDPSQLAFDSWAADSGALLQSWTGTGGNNFAPGTERVKLNFWLMKDAADLPARSTLAFNCFRFCPLGQEAACSTAAGTPTCRGTLPPPTQPPSSPPSPPLPSPPPPNPPNPPDPEPPQPCADWQFMWPANSGHCWYRRDSNGEKQGPGDNLFSSANAGVDAETGYLVLKIVKEPGGGWSCGEVFMDHSLGSGDYTFVVQSDPSLMHHNLVASPFLYAANAPDGSSRELDVVEFGRWGQPINANSQYVVQPWNTNPPHVFNVSGVGHTHRMRWSGGSSPQQVQFESFSADGRLIQSWTNTGGDIFVPGPEAVHINHWIFAQSADLPASSSFVVSCFKFCPLGQEAACSAPLGTRPSC</sequence>